<keyword evidence="3" id="KW-0813">Transport</keyword>
<dbReference type="eggNOG" id="KOG2349">
    <property type="taxonomic scope" value="Eukaryota"/>
</dbReference>
<dbReference type="PANTHER" id="PTHR42985">
    <property type="entry name" value="SODIUM-COUPLED MONOCARBOXYLATE TRANSPORTER"/>
    <property type="match status" value="1"/>
</dbReference>
<reference evidence="13" key="1">
    <citation type="submission" date="2011-05" db="EMBL/GenBank/DDBJ databases">
        <authorList>
            <person name="Richards S.R."/>
            <person name="Qu J."/>
            <person name="Jiang H."/>
            <person name="Jhangiani S.N."/>
            <person name="Agravi P."/>
            <person name="Goodspeed R."/>
            <person name="Gross S."/>
            <person name="Mandapat C."/>
            <person name="Jackson L."/>
            <person name="Mathew T."/>
            <person name="Pu L."/>
            <person name="Thornton R."/>
            <person name="Saada N."/>
            <person name="Wilczek-Boney K.B."/>
            <person name="Lee S."/>
            <person name="Kovar C."/>
            <person name="Wu Y."/>
            <person name="Scherer S.E."/>
            <person name="Worley K.C."/>
            <person name="Muzny D.M."/>
            <person name="Gibbs R."/>
        </authorList>
    </citation>
    <scope>NUCLEOTIDE SEQUENCE</scope>
    <source>
        <strain evidence="13">Brora</strain>
    </source>
</reference>
<dbReference type="InterPro" id="IPR051163">
    <property type="entry name" value="Sodium:Solute_Symporter_SSF"/>
</dbReference>
<feature type="transmembrane region" description="Helical" evidence="11">
    <location>
        <begin position="215"/>
        <end position="234"/>
    </location>
</feature>
<keyword evidence="4" id="KW-1003">Cell membrane</keyword>
<keyword evidence="5 11" id="KW-0812">Transmembrane</keyword>
<feature type="transmembrane region" description="Helical" evidence="11">
    <location>
        <begin position="162"/>
        <end position="182"/>
    </location>
</feature>
<name>T1JCV3_STRMM</name>
<evidence type="ECO:0000256" key="1">
    <source>
        <dbReference type="ARBA" id="ARBA00004651"/>
    </source>
</evidence>
<feature type="transmembrane region" description="Helical" evidence="11">
    <location>
        <begin position="255"/>
        <end position="277"/>
    </location>
</feature>
<dbReference type="Proteomes" id="UP000014500">
    <property type="component" value="Unassembled WGS sequence"/>
</dbReference>
<dbReference type="HOGENOM" id="CLU_280374_0_0_1"/>
<dbReference type="EMBL" id="JH432085">
    <property type="status" value="NOT_ANNOTATED_CDS"/>
    <property type="molecule type" value="Genomic_DNA"/>
</dbReference>
<keyword evidence="6 11" id="KW-1133">Transmembrane helix</keyword>
<dbReference type="STRING" id="126957.T1JCV3"/>
<feature type="transmembrane region" description="Helical" evidence="11">
    <location>
        <begin position="445"/>
        <end position="465"/>
    </location>
</feature>
<dbReference type="NCBIfam" id="TIGR00813">
    <property type="entry name" value="sss"/>
    <property type="match status" value="1"/>
</dbReference>
<dbReference type="InterPro" id="IPR001734">
    <property type="entry name" value="Na/solute_symporter"/>
</dbReference>
<keyword evidence="9 11" id="KW-0472">Membrane</keyword>
<feature type="transmembrane region" description="Helical" evidence="11">
    <location>
        <begin position="401"/>
        <end position="425"/>
    </location>
</feature>
<feature type="transmembrane region" description="Helical" evidence="11">
    <location>
        <begin position="136"/>
        <end position="155"/>
    </location>
</feature>
<dbReference type="InterPro" id="IPR038377">
    <property type="entry name" value="Na/Glc_symporter_sf"/>
</dbReference>
<evidence type="ECO:0000256" key="6">
    <source>
        <dbReference type="ARBA" id="ARBA00022989"/>
    </source>
</evidence>
<feature type="transmembrane region" description="Helical" evidence="11">
    <location>
        <begin position="113"/>
        <end position="130"/>
    </location>
</feature>
<feature type="transmembrane region" description="Helical" evidence="11">
    <location>
        <begin position="52"/>
        <end position="71"/>
    </location>
</feature>
<evidence type="ECO:0000256" key="10">
    <source>
        <dbReference type="ARBA" id="ARBA00023201"/>
    </source>
</evidence>
<evidence type="ECO:0000256" key="7">
    <source>
        <dbReference type="ARBA" id="ARBA00023053"/>
    </source>
</evidence>
<evidence type="ECO:0000313" key="13">
    <source>
        <dbReference type="Proteomes" id="UP000014500"/>
    </source>
</evidence>
<evidence type="ECO:0000256" key="5">
    <source>
        <dbReference type="ARBA" id="ARBA00022692"/>
    </source>
</evidence>
<evidence type="ECO:0000256" key="2">
    <source>
        <dbReference type="ARBA" id="ARBA00006434"/>
    </source>
</evidence>
<organism evidence="12 13">
    <name type="scientific">Strigamia maritima</name>
    <name type="common">European centipede</name>
    <name type="synonym">Geophilus maritimus</name>
    <dbReference type="NCBI Taxonomy" id="126957"/>
    <lineage>
        <taxon>Eukaryota</taxon>
        <taxon>Metazoa</taxon>
        <taxon>Ecdysozoa</taxon>
        <taxon>Arthropoda</taxon>
        <taxon>Myriapoda</taxon>
        <taxon>Chilopoda</taxon>
        <taxon>Pleurostigmophora</taxon>
        <taxon>Geophilomorpha</taxon>
        <taxon>Linotaeniidae</taxon>
        <taxon>Strigamia</taxon>
    </lineage>
</organism>
<protein>
    <recommendedName>
        <fullName evidence="14">Sodium-dependent multivitamin transporter</fullName>
    </recommendedName>
</protein>
<sequence length="914" mass="101333">MQQQVHHLQAADYAVFIVTLAVPMFIGVYYACSGGRQKTVQEFLLGNRQMGVLPVSMSLLACFSSAIGMISVPAEIYFFDAGISYSILGMCLAMPVVATCYLPVFYDMKLTSVYELLYISFVLYAPSLTLSQVTGMSLWGSLFAVGLLGTIYTAIGGIKAVMWTDVFQIIIMFVALVAAIIVGTSDVGGLEHVFEKSKEGGRLKLSFNFDFRERYSIWSISFGSYVYWLSLYGMNQTLIQRYLSSPSLIKAQLSVFWNIIGNLSFTFCVFLGGLLVYTKYWDCDPLLKKLINKPDQTVTHAHTWVTYHSIMSNSSSFDFLEPHRLQIVDYIIFVLTLLISLAIGLYYAFTGGKQKTVQEYLVGNRKMGVLPVAMSLLATFLSALGMMALPAEIYMYNAGLIYGSIGMCLAMPVVATCYMPVFYDLQLTSAYEYLELRFNKHLRKFGSLISIIQTLVYISLVLYAPSLAMSQVTGLNLWASVIAVGLLGTVYTTLGGIKAVMWTDVFQIIIVFLALAVSIIKGIVDVGGFSYVFQKGIEGDRLSLSLEPDLRVRYTIWSVSFASFVSWLSFYGIGQMVIQRYVSSPSLKEAKLTILYNVLGNGLFQVIALLGGLVIYAKYWNCDPVKTKMVTASDQLLPLFVIETLHLYPGLTGLFIAGLFCGSLSTISSALNSLAAMALEDFIKAFKRWEKMSSERAATVSKILTLLFGLMCLALVPVFSRGDSIIQTNSYNAHSFSGISFGLFTLGMFVPWANSVGVSIAVIVGLVFSQWISINAQMNEPFTTRSKVSVEGCVLLNQTLNFISVNETSSFLSPKDDSSDIFPLYQVAFGWITTLSALPVLIVGAVVSAVYEPTKLKNLDVRLLSPPVRYLVKRFFTKKEIVHPVQLIDHKPQDDIQYQFLNKKNTTNESTTIF</sequence>
<keyword evidence="13" id="KW-1185">Reference proteome</keyword>
<feature type="transmembrane region" description="Helical" evidence="11">
    <location>
        <begin position="327"/>
        <end position="349"/>
    </location>
</feature>
<feature type="transmembrane region" description="Helical" evidence="11">
    <location>
        <begin position="756"/>
        <end position="774"/>
    </location>
</feature>
<dbReference type="Gene3D" id="1.20.1730.10">
    <property type="entry name" value="Sodium/glucose cotransporter"/>
    <property type="match status" value="2"/>
</dbReference>
<dbReference type="EnsemblMetazoa" id="SMAR011623-RA">
    <property type="protein sequence ID" value="SMAR011623-PA"/>
    <property type="gene ID" value="SMAR011623"/>
</dbReference>
<keyword evidence="8" id="KW-0406">Ion transport</keyword>
<evidence type="ECO:0000313" key="12">
    <source>
        <dbReference type="EnsemblMetazoa" id="SMAR011623-PA"/>
    </source>
</evidence>
<evidence type="ECO:0008006" key="14">
    <source>
        <dbReference type="Google" id="ProtNLM"/>
    </source>
</evidence>
<keyword evidence="10" id="KW-0739">Sodium transport</keyword>
<evidence type="ECO:0000256" key="3">
    <source>
        <dbReference type="ARBA" id="ARBA00022448"/>
    </source>
</evidence>
<feature type="transmembrane region" description="Helical" evidence="11">
    <location>
        <begin position="654"/>
        <end position="679"/>
    </location>
</feature>
<feature type="transmembrane region" description="Helical" evidence="11">
    <location>
        <begin position="13"/>
        <end position="32"/>
    </location>
</feature>
<comment type="similarity">
    <text evidence="2">Belongs to the sodium:solute symporter (SSF) (TC 2.A.21) family.</text>
</comment>
<feature type="transmembrane region" description="Helical" evidence="11">
    <location>
        <begin position="83"/>
        <end position="106"/>
    </location>
</feature>
<dbReference type="GO" id="GO:0015293">
    <property type="term" value="F:symporter activity"/>
    <property type="evidence" value="ECO:0007669"/>
    <property type="project" value="TreeGrafter"/>
</dbReference>
<evidence type="ECO:0000256" key="9">
    <source>
        <dbReference type="ARBA" id="ARBA00023136"/>
    </source>
</evidence>
<reference evidence="12" key="2">
    <citation type="submission" date="2015-02" db="UniProtKB">
        <authorList>
            <consortium name="EnsemblMetazoa"/>
        </authorList>
    </citation>
    <scope>IDENTIFICATION</scope>
</reference>
<dbReference type="Pfam" id="PF00474">
    <property type="entry name" value="SSF"/>
    <property type="match status" value="2"/>
</dbReference>
<proteinExistence type="inferred from homology"/>
<evidence type="ECO:0000256" key="4">
    <source>
        <dbReference type="ARBA" id="ARBA00022475"/>
    </source>
</evidence>
<feature type="transmembrane region" description="Helical" evidence="11">
    <location>
        <begin position="509"/>
        <end position="534"/>
    </location>
</feature>
<dbReference type="AlphaFoldDB" id="T1JCV3"/>
<feature type="transmembrane region" description="Helical" evidence="11">
    <location>
        <begin position="731"/>
        <end position="749"/>
    </location>
</feature>
<dbReference type="CDD" id="cd11492">
    <property type="entry name" value="SLC5sbd_NIS-SMVT"/>
    <property type="match status" value="1"/>
</dbReference>
<dbReference type="GO" id="GO:0005886">
    <property type="term" value="C:plasma membrane"/>
    <property type="evidence" value="ECO:0007669"/>
    <property type="project" value="UniProtKB-SubCell"/>
</dbReference>
<evidence type="ECO:0000256" key="8">
    <source>
        <dbReference type="ARBA" id="ARBA00023065"/>
    </source>
</evidence>
<feature type="transmembrane region" description="Helical" evidence="11">
    <location>
        <begin position="369"/>
        <end position="389"/>
    </location>
</feature>
<evidence type="ECO:0000256" key="11">
    <source>
        <dbReference type="SAM" id="Phobius"/>
    </source>
</evidence>
<dbReference type="GO" id="GO:0006814">
    <property type="term" value="P:sodium ion transport"/>
    <property type="evidence" value="ECO:0007669"/>
    <property type="project" value="UniProtKB-KW"/>
</dbReference>
<feature type="transmembrane region" description="Helical" evidence="11">
    <location>
        <begin position="477"/>
        <end position="497"/>
    </location>
</feature>
<dbReference type="PhylomeDB" id="T1JCV3"/>
<feature type="transmembrane region" description="Helical" evidence="11">
    <location>
        <begin position="828"/>
        <end position="851"/>
    </location>
</feature>
<feature type="transmembrane region" description="Helical" evidence="11">
    <location>
        <begin position="700"/>
        <end position="719"/>
    </location>
</feature>
<feature type="transmembrane region" description="Helical" evidence="11">
    <location>
        <begin position="594"/>
        <end position="617"/>
    </location>
</feature>
<dbReference type="PANTHER" id="PTHR42985:SF40">
    <property type="entry name" value="LD47995P-RELATED"/>
    <property type="match status" value="1"/>
</dbReference>
<dbReference type="PROSITE" id="PS50283">
    <property type="entry name" value="NA_SOLUT_SYMP_3"/>
    <property type="match status" value="2"/>
</dbReference>
<feature type="transmembrane region" description="Helical" evidence="11">
    <location>
        <begin position="554"/>
        <end position="573"/>
    </location>
</feature>
<keyword evidence="7" id="KW-0915">Sodium</keyword>
<comment type="subcellular location">
    <subcellularLocation>
        <location evidence="1">Cell membrane</location>
        <topology evidence="1">Multi-pass membrane protein</topology>
    </subcellularLocation>
</comment>
<accession>T1JCV3</accession>